<accession>A0A2K9DYW0</accession>
<keyword evidence="5" id="KW-1185">Reference proteome</keyword>
<dbReference type="GO" id="GO:0016020">
    <property type="term" value="C:membrane"/>
    <property type="evidence" value="ECO:0007669"/>
    <property type="project" value="InterPro"/>
</dbReference>
<dbReference type="GO" id="GO:0008933">
    <property type="term" value="F:peptidoglycan lytic transglycosylase activity"/>
    <property type="evidence" value="ECO:0007669"/>
    <property type="project" value="InterPro"/>
</dbReference>
<keyword evidence="3" id="KW-0456">Lyase</keyword>
<gene>
    <name evidence="3" type="primary">slt1</name>
    <name evidence="4" type="ORF">B9R14_08375</name>
    <name evidence="3" type="ORF">HVS_03810</name>
</gene>
<dbReference type="PROSITE" id="PS00922">
    <property type="entry name" value="TRANSGLYCOSYLASE"/>
    <property type="match status" value="1"/>
</dbReference>
<dbReference type="Proteomes" id="UP000239720">
    <property type="component" value="Unassembled WGS sequence"/>
</dbReference>
<dbReference type="PANTHER" id="PTHR37423">
    <property type="entry name" value="SOLUBLE LYTIC MUREIN TRANSGLYCOSYLASE-RELATED"/>
    <property type="match status" value="1"/>
</dbReference>
<feature type="domain" description="Transglycosylase SLT" evidence="2">
    <location>
        <begin position="445"/>
        <end position="553"/>
    </location>
</feature>
<protein>
    <submittedName>
        <fullName evidence="4">Lytic transglycosylase</fullName>
    </submittedName>
    <submittedName>
        <fullName evidence="3">Soluble lytic murein transglycosylase</fullName>
        <ecNumber evidence="3">4.2.2.-</ecNumber>
    </submittedName>
</protein>
<dbReference type="InterPro" id="IPR023346">
    <property type="entry name" value="Lysozyme-like_dom_sf"/>
</dbReference>
<dbReference type="KEGG" id="hsc:HVS_03810"/>
<evidence type="ECO:0000313" key="3">
    <source>
        <dbReference type="EMBL" id="AUG56707.1"/>
    </source>
</evidence>
<comment type="similarity">
    <text evidence="1">Belongs to the transglycosylase Slt family.</text>
</comment>
<evidence type="ECO:0000259" key="2">
    <source>
        <dbReference type="Pfam" id="PF01464"/>
    </source>
</evidence>
<dbReference type="Pfam" id="PF14559">
    <property type="entry name" value="TPR_19"/>
    <property type="match status" value="1"/>
</dbReference>
<dbReference type="AlphaFoldDB" id="A0A2K9DYW0"/>
<dbReference type="RefSeq" id="WP_101299390.1">
    <property type="nucleotide sequence ID" value="NZ_CP025197.1"/>
</dbReference>
<dbReference type="CDD" id="cd13401">
    <property type="entry name" value="Slt70-like"/>
    <property type="match status" value="1"/>
</dbReference>
<dbReference type="Pfam" id="PF01464">
    <property type="entry name" value="SLT"/>
    <property type="match status" value="1"/>
</dbReference>
<evidence type="ECO:0000313" key="6">
    <source>
        <dbReference type="Proteomes" id="UP000239720"/>
    </source>
</evidence>
<dbReference type="OrthoDB" id="9815002at2"/>
<organism evidence="3 5">
    <name type="scientific">Acetivibrio saccincola</name>
    <dbReference type="NCBI Taxonomy" id="1677857"/>
    <lineage>
        <taxon>Bacteria</taxon>
        <taxon>Bacillati</taxon>
        <taxon>Bacillota</taxon>
        <taxon>Clostridia</taxon>
        <taxon>Eubacteriales</taxon>
        <taxon>Oscillospiraceae</taxon>
        <taxon>Acetivibrio</taxon>
    </lineage>
</organism>
<evidence type="ECO:0000313" key="5">
    <source>
        <dbReference type="Proteomes" id="UP000233534"/>
    </source>
</evidence>
<dbReference type="InterPro" id="IPR000189">
    <property type="entry name" value="Transglyc_AS"/>
</dbReference>
<dbReference type="Proteomes" id="UP000233534">
    <property type="component" value="Chromosome"/>
</dbReference>
<reference evidence="4 6" key="2">
    <citation type="journal article" date="2018" name="Syst. Appl. Microbiol.">
        <title>Characterization and high-quality draft genome sequence of Herbivorax saccincola A7, an anaerobic, alkaliphilic, thermophilic, cellulolytic, and xylanolytic bacterium.</title>
        <authorList>
            <person name="Aikawa S."/>
            <person name="Baramee S."/>
            <person name="Sermsathanaswadi J."/>
            <person name="Thianheng P."/>
            <person name="Tachaapaikoon C."/>
            <person name="Shikata A."/>
            <person name="Waeonukul R."/>
            <person name="Pason P."/>
            <person name="Ratanakhanokchai K."/>
            <person name="Kosugi A."/>
        </authorList>
    </citation>
    <scope>NUCLEOTIDE SEQUENCE [LARGE SCALE GENOMIC DNA]</scope>
    <source>
        <strain evidence="4 6">A7</strain>
    </source>
</reference>
<dbReference type="EMBL" id="CP025197">
    <property type="protein sequence ID" value="AUG56707.1"/>
    <property type="molecule type" value="Genomic_DNA"/>
</dbReference>
<dbReference type="EMBL" id="NEMB01000003">
    <property type="protein sequence ID" value="PQQ66763.1"/>
    <property type="molecule type" value="Genomic_DNA"/>
</dbReference>
<reference evidence="3 5" key="1">
    <citation type="submission" date="2017-12" db="EMBL/GenBank/DDBJ databases">
        <title>Complete genome sequence of Herbivorax saccincola GGR1, a novel Cellulosome-producing hydrolytic bacterium in a thermophilic biogas plant, established by Illumina and Nanopore MinION sequencing.</title>
        <authorList>
            <person name="Pechtl A."/>
            <person name="Ruckert C."/>
            <person name="Koeck D.E."/>
            <person name="Maus I."/>
            <person name="Winkler A."/>
            <person name="Kalinowski J."/>
            <person name="Puhler A."/>
            <person name="Schwarz W.W."/>
            <person name="Zverlov V.V."/>
            <person name="Schluter A."/>
            <person name="Liebl W."/>
        </authorList>
    </citation>
    <scope>NUCLEOTIDE SEQUENCE [LARGE SCALE GENOMIC DNA]</scope>
    <source>
        <strain evidence="3">GGR1</strain>
        <strain evidence="5">SR1</strain>
    </source>
</reference>
<dbReference type="SUPFAM" id="SSF53955">
    <property type="entry name" value="Lysozyme-like"/>
    <property type="match status" value="1"/>
</dbReference>
<name>A0A2K9DYW0_9FIRM</name>
<dbReference type="InterPro" id="IPR008258">
    <property type="entry name" value="Transglycosylase_SLT_dom_1"/>
</dbReference>
<dbReference type="InterPro" id="IPR011990">
    <property type="entry name" value="TPR-like_helical_dom_sf"/>
</dbReference>
<dbReference type="GO" id="GO:0000270">
    <property type="term" value="P:peptidoglycan metabolic process"/>
    <property type="evidence" value="ECO:0007669"/>
    <property type="project" value="InterPro"/>
</dbReference>
<dbReference type="Gene3D" id="1.25.40.10">
    <property type="entry name" value="Tetratricopeptide repeat domain"/>
    <property type="match status" value="1"/>
</dbReference>
<dbReference type="SUPFAM" id="SSF48452">
    <property type="entry name" value="TPR-like"/>
    <property type="match status" value="1"/>
</dbReference>
<proteinExistence type="inferred from homology"/>
<evidence type="ECO:0000256" key="1">
    <source>
        <dbReference type="ARBA" id="ARBA00007734"/>
    </source>
</evidence>
<dbReference type="EC" id="4.2.2.-" evidence="3"/>
<dbReference type="Gene3D" id="1.10.530.10">
    <property type="match status" value="1"/>
</dbReference>
<dbReference type="PANTHER" id="PTHR37423:SF2">
    <property type="entry name" value="MEMBRANE-BOUND LYTIC MUREIN TRANSGLYCOSYLASE C"/>
    <property type="match status" value="1"/>
</dbReference>
<evidence type="ECO:0000313" key="4">
    <source>
        <dbReference type="EMBL" id="PQQ66763.1"/>
    </source>
</evidence>
<sequence length="591" mass="68460">MKAKLLISITGILILLAVLGGAFYYYRQHYRQPDYNTELENLVNENGEYQPDNAIDIINLLLDVQKGRQQVRDEFLLKLSKNKNAIGYYSNVILANNYNIKNKDAEGFYETALELYPTNDVRFNYASFLAKNNKREKAIDEYLKILPQERALQALIDLEADNEEICKALVETKSWDTLENFTKPRSENDFVMKKYYARALFEKQQYTSAIPVLESLYEHNPEDSDIGWWYGRALELTEETEKAKEIYSSIGEKGAYRLGIILENEGMTDAALEAFKSSNEAVSLWKAARMQEESGMKEAALKTYLKVTELEGSYQDDAAYRAYILSKRMNKNTDNLLEILSKHPSWMKRIQQEYSWDDIVDIEYEKPEFLEMVELYKENGLEEASEIELSIGSKFAKVEEKLALGDWYLKKGDIYQSVVWGLRSLNDKPNRQGYKLAYPLPFEEYVKKSAEKYNVDPYLIWAVMREESYYRADVVSWAGAIGLMQIMPATGQDIASRLNMTIEDNDLTNPEINIEFGTFYIRSMLNMFSEDVDKALAAYNGGPGNVSRWSNSPLGTSKEDFPTAITFFETQEYITKVKNSYYIYKWLYENE</sequence>